<dbReference type="Proteomes" id="UP000017127">
    <property type="component" value="Unassembled WGS sequence"/>
</dbReference>
<dbReference type="RefSeq" id="WP_023066105.1">
    <property type="nucleotide sequence ID" value="NZ_AUZM01000019.1"/>
</dbReference>
<name>U7QKI6_9CYAN</name>
<feature type="domain" description="ArnT-like N-terminal" evidence="11">
    <location>
        <begin position="21"/>
        <end position="269"/>
    </location>
</feature>
<dbReference type="InterPro" id="IPR032421">
    <property type="entry name" value="PMT_4TMC"/>
</dbReference>
<feature type="transmembrane region" description="Helical" evidence="10">
    <location>
        <begin position="104"/>
        <end position="122"/>
    </location>
</feature>
<comment type="similarity">
    <text evidence="3 10">Belongs to the glycosyltransferase 39 family.</text>
</comment>
<dbReference type="GO" id="GO:0004169">
    <property type="term" value="F:dolichyl-phosphate-mannose-protein mannosyltransferase activity"/>
    <property type="evidence" value="ECO:0007669"/>
    <property type="project" value="UniProtKB-UniRule"/>
</dbReference>
<feature type="transmembrane region" description="Helical" evidence="10">
    <location>
        <begin position="425"/>
        <end position="444"/>
    </location>
</feature>
<keyword evidence="6 10" id="KW-0812">Transmembrane</keyword>
<feature type="transmembrane region" description="Helical" evidence="10">
    <location>
        <begin position="399"/>
        <end position="419"/>
    </location>
</feature>
<evidence type="ECO:0000256" key="8">
    <source>
        <dbReference type="ARBA" id="ARBA00023136"/>
    </source>
</evidence>
<keyword evidence="4 10" id="KW-0328">Glycosyltransferase</keyword>
<comment type="caution">
    <text evidence="13">The sequence shown here is derived from an EMBL/GenBank/DDBJ whole genome shotgun (WGS) entry which is preliminary data.</text>
</comment>
<proteinExistence type="inferred from homology"/>
<evidence type="ECO:0000256" key="9">
    <source>
        <dbReference type="ARBA" id="ARBA00093617"/>
    </source>
</evidence>
<evidence type="ECO:0000256" key="1">
    <source>
        <dbReference type="ARBA" id="ARBA00004127"/>
    </source>
</evidence>
<keyword evidence="5 10" id="KW-0808">Transferase</keyword>
<dbReference type="InterPro" id="IPR003342">
    <property type="entry name" value="ArnT-like_N"/>
</dbReference>
<dbReference type="Pfam" id="PF16192">
    <property type="entry name" value="PMT_4TMC"/>
    <property type="match status" value="1"/>
</dbReference>
<evidence type="ECO:0000313" key="14">
    <source>
        <dbReference type="Proteomes" id="UP000017127"/>
    </source>
</evidence>
<dbReference type="PANTHER" id="PTHR10050:SF46">
    <property type="entry name" value="PROTEIN O-MANNOSYL-TRANSFERASE 2"/>
    <property type="match status" value="1"/>
</dbReference>
<evidence type="ECO:0000259" key="12">
    <source>
        <dbReference type="Pfam" id="PF16192"/>
    </source>
</evidence>
<feature type="transmembrane region" description="Helical" evidence="10">
    <location>
        <begin position="179"/>
        <end position="196"/>
    </location>
</feature>
<evidence type="ECO:0000256" key="6">
    <source>
        <dbReference type="ARBA" id="ARBA00022692"/>
    </source>
</evidence>
<evidence type="ECO:0000256" key="7">
    <source>
        <dbReference type="ARBA" id="ARBA00022989"/>
    </source>
</evidence>
<dbReference type="PANTHER" id="PTHR10050">
    <property type="entry name" value="DOLICHYL-PHOSPHATE-MANNOSE--PROTEIN MANNOSYLTRANSFERASE"/>
    <property type="match status" value="1"/>
</dbReference>
<keyword evidence="7 10" id="KW-1133">Transmembrane helix</keyword>
<evidence type="ECO:0000256" key="2">
    <source>
        <dbReference type="ARBA" id="ARBA00004922"/>
    </source>
</evidence>
<feature type="transmembrane region" description="Helical" evidence="10">
    <location>
        <begin position="129"/>
        <end position="146"/>
    </location>
</feature>
<evidence type="ECO:0000313" key="13">
    <source>
        <dbReference type="EMBL" id="ERT07625.1"/>
    </source>
</evidence>
<evidence type="ECO:0000256" key="5">
    <source>
        <dbReference type="ARBA" id="ARBA00022679"/>
    </source>
</evidence>
<comment type="function">
    <text evidence="10">Protein O-mannosyltransferase that catalyzes the transfer of a single mannose residue from a polyprenol phospho-mannosyl lipidic donor to the hydroxyl group of selected serine and threonine residues in acceptor proteins.</text>
</comment>
<dbReference type="GO" id="GO:0005886">
    <property type="term" value="C:plasma membrane"/>
    <property type="evidence" value="ECO:0007669"/>
    <property type="project" value="UniProtKB-SubCell"/>
</dbReference>
<reference evidence="13 14" key="1">
    <citation type="journal article" date="2013" name="Front. Microbiol.">
        <title>Comparative genomic analyses of the cyanobacterium, Lyngbya aestuarii BL J, a powerful hydrogen producer.</title>
        <authorList>
            <person name="Kothari A."/>
            <person name="Vaughn M."/>
            <person name="Garcia-Pichel F."/>
        </authorList>
    </citation>
    <scope>NUCLEOTIDE SEQUENCE [LARGE SCALE GENOMIC DNA]</scope>
    <source>
        <strain evidence="13 14">BL J</strain>
    </source>
</reference>
<feature type="transmembrane region" description="Helical" evidence="10">
    <location>
        <begin position="152"/>
        <end position="172"/>
    </location>
</feature>
<comment type="pathway">
    <text evidence="2 10">Protein modification; protein glycosylation.</text>
</comment>
<feature type="transmembrane region" description="Helical" evidence="10">
    <location>
        <begin position="240"/>
        <end position="265"/>
    </location>
</feature>
<dbReference type="AlphaFoldDB" id="U7QKI6"/>
<feature type="transmembrane region" description="Helical" evidence="10">
    <location>
        <begin position="350"/>
        <end position="366"/>
    </location>
</feature>
<feature type="transmembrane region" description="Helical" evidence="10">
    <location>
        <begin position="13"/>
        <end position="32"/>
    </location>
</feature>
<accession>U7QKI6</accession>
<evidence type="ECO:0000256" key="4">
    <source>
        <dbReference type="ARBA" id="ARBA00022676"/>
    </source>
</evidence>
<evidence type="ECO:0000259" key="11">
    <source>
        <dbReference type="Pfam" id="PF02366"/>
    </source>
</evidence>
<feature type="domain" description="Protein O-mannosyl-transferase C-terminal four TM" evidence="12">
    <location>
        <begin position="276"/>
        <end position="495"/>
    </location>
</feature>
<sequence length="496" mass="57098">MARDQQYLNSSQFRFRLGMIIIFLVSLGLRFWGLSRFNLLVFDEVYYAKFANNYLTQTPFFNAHPPLSQYIIAIGIWIGSRLPFGQDTVNNLAGSTLSTWSYRWMNALTGAFIPVISGAIIYQLTSRRTYTLLATLLIATDGFLLVESRYALNNIYIVIFGLVAQLLFILSLKATKVKRWLLLISSGICFGASVAVKWNGLGFILGIVLLLIIAWIIQFAKTSTENIPTFGYPQSPLENLTQLSILQLALSLGVIPILFYLIAWIPHLQISPEPGLWELQTTILNYHKTLGNGSDIHPYCAAWYTWPLTLRPLAYFYERIDHLTNLDPTVPPPNFTPVIYDVHAMGNPPLWWFSVLAIILTIWVLWERMIAWVKIKKNRSILATTSVHAYTSFPPKIELWLLLYLLVNWLANWTPWITVTRCVFLYHYMSAFVFAGLILAWWIDRWLQSNLFHLRLIGATALGLILLGFVFWMPIFLGLPLSPEQWKIRMWFSSWI</sequence>
<dbReference type="EMBL" id="AUZM01000019">
    <property type="protein sequence ID" value="ERT07625.1"/>
    <property type="molecule type" value="Genomic_DNA"/>
</dbReference>
<protein>
    <recommendedName>
        <fullName evidence="9 10">Polyprenol-phosphate-mannose--protein mannosyltransferase</fullName>
        <ecNumber evidence="10">2.4.1.-</ecNumber>
    </recommendedName>
</protein>
<feature type="transmembrane region" description="Helical" evidence="10">
    <location>
        <begin position="456"/>
        <end position="477"/>
    </location>
</feature>
<gene>
    <name evidence="13" type="ORF">M595_2370</name>
</gene>
<dbReference type="InterPro" id="IPR027005">
    <property type="entry name" value="PMT-like"/>
</dbReference>
<dbReference type="PATRIC" id="fig|1348334.3.peg.2300"/>
<dbReference type="EC" id="2.4.1.-" evidence="10"/>
<evidence type="ECO:0000256" key="3">
    <source>
        <dbReference type="ARBA" id="ARBA00007222"/>
    </source>
</evidence>
<comment type="subcellular location">
    <subcellularLocation>
        <location evidence="10">Cell membrane</location>
    </subcellularLocation>
    <subcellularLocation>
        <location evidence="1">Endomembrane system</location>
        <topology evidence="1">Multi-pass membrane protein</topology>
    </subcellularLocation>
</comment>
<dbReference type="GO" id="GO:0012505">
    <property type="term" value="C:endomembrane system"/>
    <property type="evidence" value="ECO:0007669"/>
    <property type="project" value="UniProtKB-SubCell"/>
</dbReference>
<keyword evidence="10" id="KW-1003">Cell membrane</keyword>
<feature type="transmembrane region" description="Helical" evidence="10">
    <location>
        <begin position="202"/>
        <end position="220"/>
    </location>
</feature>
<dbReference type="UniPathway" id="UPA00378"/>
<keyword evidence="8 10" id="KW-0472">Membrane</keyword>
<keyword evidence="14" id="KW-1185">Reference proteome</keyword>
<dbReference type="Pfam" id="PF02366">
    <property type="entry name" value="PMT"/>
    <property type="match status" value="1"/>
</dbReference>
<evidence type="ECO:0000256" key="10">
    <source>
        <dbReference type="RuleBase" id="RU367007"/>
    </source>
</evidence>
<organism evidence="13 14">
    <name type="scientific">Lyngbya aestuarii BL J</name>
    <dbReference type="NCBI Taxonomy" id="1348334"/>
    <lineage>
        <taxon>Bacteria</taxon>
        <taxon>Bacillati</taxon>
        <taxon>Cyanobacteriota</taxon>
        <taxon>Cyanophyceae</taxon>
        <taxon>Oscillatoriophycideae</taxon>
        <taxon>Oscillatoriales</taxon>
        <taxon>Microcoleaceae</taxon>
        <taxon>Lyngbya</taxon>
    </lineage>
</organism>